<dbReference type="GeneID" id="100905262"/>
<evidence type="ECO:0000313" key="7">
    <source>
        <dbReference type="Proteomes" id="UP000694867"/>
    </source>
</evidence>
<dbReference type="PROSITE" id="PS51203">
    <property type="entry name" value="CS"/>
    <property type="match status" value="1"/>
</dbReference>
<dbReference type="Gene3D" id="2.60.40.790">
    <property type="match status" value="1"/>
</dbReference>
<dbReference type="Pfam" id="PF04969">
    <property type="entry name" value="CS"/>
    <property type="match status" value="1"/>
</dbReference>
<evidence type="ECO:0000256" key="1">
    <source>
        <dbReference type="ARBA" id="ARBA00004123"/>
    </source>
</evidence>
<name>A0AAJ6QN41_9ACAR</name>
<dbReference type="AlphaFoldDB" id="A0AAJ6QN41"/>
<sequence length="501" mass="55670">MATVLDLKPNRDLLDPNFETYRLDTQSLDVVEGKLPARVSRRDLAPGKFGLCHVQLQLNHNALITDDFNLGVVFYFSEGETDLRDSEILNAAETNSSHGEPQIVLLICSVKDDENLRGRGPSCLDWLMLDAKSDKVKEKISLTVTWRHQILGKAVPRFTKFLSDGSQHATRVLICADCHYEALGDSDAEPASQDQAQENSDPALFSYIQDETEATVIFSLEAGVSKNDIKVIITSQKIQVIIKAKTVIDGTLHDSVDPGSSVWCIVDSKLEITLCKRIQGRWSRLFTNDLRGEEIFDPAYAASVHERLKHLTSSEQDTACGSSLTESDRGEICDEPPDEFHVEVFSGRGEGVKRVNFSDLTGREYIMQMHAMGGPLLVLRHDVDGFAWRFSIDKENSVEVEHVYVISAFGYVVASKRDRVLSASCLEAGHSALVDAKNNVFIYEHQTKESPKKKILREYVVPLRSGATHVIGGRMFEDSLVLLTAESLFMIALPTKVPATA</sequence>
<dbReference type="RefSeq" id="XP_003738186.1">
    <property type="nucleotide sequence ID" value="XM_003738138.1"/>
</dbReference>
<evidence type="ECO:0000256" key="4">
    <source>
        <dbReference type="ARBA" id="ARBA00022490"/>
    </source>
</evidence>
<feature type="domain" description="CS" evidence="6">
    <location>
        <begin position="200"/>
        <end position="286"/>
    </location>
</feature>
<organism evidence="7 8">
    <name type="scientific">Galendromus occidentalis</name>
    <name type="common">western predatory mite</name>
    <dbReference type="NCBI Taxonomy" id="34638"/>
    <lineage>
        <taxon>Eukaryota</taxon>
        <taxon>Metazoa</taxon>
        <taxon>Ecdysozoa</taxon>
        <taxon>Arthropoda</taxon>
        <taxon>Chelicerata</taxon>
        <taxon>Arachnida</taxon>
        <taxon>Acari</taxon>
        <taxon>Parasitiformes</taxon>
        <taxon>Mesostigmata</taxon>
        <taxon>Gamasina</taxon>
        <taxon>Phytoseioidea</taxon>
        <taxon>Phytoseiidae</taxon>
        <taxon>Typhlodrominae</taxon>
        <taxon>Galendromus</taxon>
    </lineage>
</organism>
<dbReference type="Proteomes" id="UP000694867">
    <property type="component" value="Unplaced"/>
</dbReference>
<dbReference type="GO" id="GO:0005737">
    <property type="term" value="C:cytoplasm"/>
    <property type="evidence" value="ECO:0007669"/>
    <property type="project" value="UniProtKB-SubCell"/>
</dbReference>
<reference evidence="8" key="1">
    <citation type="submission" date="2025-08" db="UniProtKB">
        <authorList>
            <consortium name="RefSeq"/>
        </authorList>
    </citation>
    <scope>IDENTIFICATION</scope>
</reference>
<evidence type="ECO:0000256" key="2">
    <source>
        <dbReference type="ARBA" id="ARBA00004496"/>
    </source>
</evidence>
<comment type="subcellular location">
    <subcellularLocation>
        <location evidence="2">Cytoplasm</location>
    </subcellularLocation>
    <subcellularLocation>
        <location evidence="1">Nucleus</location>
    </subcellularLocation>
</comment>
<evidence type="ECO:0000313" key="8">
    <source>
        <dbReference type="RefSeq" id="XP_003738186.1"/>
    </source>
</evidence>
<dbReference type="InterPro" id="IPR008978">
    <property type="entry name" value="HSP20-like_chaperone"/>
</dbReference>
<dbReference type="SUPFAM" id="SSF49764">
    <property type="entry name" value="HSP20-like chaperones"/>
    <property type="match status" value="1"/>
</dbReference>
<accession>A0AAJ6QN41</accession>
<dbReference type="InterPro" id="IPR037895">
    <property type="entry name" value="NUDCD1"/>
</dbReference>
<dbReference type="CDD" id="cd06467">
    <property type="entry name" value="p23_NUDC_like"/>
    <property type="match status" value="1"/>
</dbReference>
<dbReference type="InterPro" id="IPR007052">
    <property type="entry name" value="CS_dom"/>
</dbReference>
<dbReference type="GO" id="GO:0005634">
    <property type="term" value="C:nucleus"/>
    <property type="evidence" value="ECO:0007669"/>
    <property type="project" value="UniProtKB-SubCell"/>
</dbReference>
<keyword evidence="7" id="KW-1185">Reference proteome</keyword>
<evidence type="ECO:0000256" key="5">
    <source>
        <dbReference type="ARBA" id="ARBA00023242"/>
    </source>
</evidence>
<evidence type="ECO:0000256" key="3">
    <source>
        <dbReference type="ARBA" id="ARBA00018915"/>
    </source>
</evidence>
<gene>
    <name evidence="8" type="primary">LOC100905262</name>
</gene>
<dbReference type="KEGG" id="goe:100905262"/>
<dbReference type="PANTHER" id="PTHR21664">
    <property type="entry name" value="CHRONIC MYELOGENOUS LEUKEMIA TUMOR ANTIGEN 66"/>
    <property type="match status" value="1"/>
</dbReference>
<keyword evidence="4" id="KW-0963">Cytoplasm</keyword>
<dbReference type="PANTHER" id="PTHR21664:SF1">
    <property type="entry name" value="NUDC DOMAIN-CONTAINING PROTEIN 1"/>
    <property type="match status" value="1"/>
</dbReference>
<protein>
    <recommendedName>
        <fullName evidence="3">NudC domain-containing protein 1</fullName>
    </recommendedName>
</protein>
<keyword evidence="5" id="KW-0539">Nucleus</keyword>
<proteinExistence type="predicted"/>
<evidence type="ECO:0000259" key="6">
    <source>
        <dbReference type="PROSITE" id="PS51203"/>
    </source>
</evidence>